<name>A0A1M5U0A2_9FIRM</name>
<dbReference type="HAMAP" id="MF_00652">
    <property type="entry name" value="UPF0246"/>
    <property type="match status" value="1"/>
</dbReference>
<accession>A0A1M5U0A2</accession>
<dbReference type="GO" id="GO:0033194">
    <property type="term" value="P:response to hydroperoxide"/>
    <property type="evidence" value="ECO:0007669"/>
    <property type="project" value="TreeGrafter"/>
</dbReference>
<dbReference type="Pfam" id="PF03883">
    <property type="entry name" value="H2O2_YaaD"/>
    <property type="match status" value="1"/>
</dbReference>
<sequence length="244" mass="28918">MKILITPSKEMKSAVYTSKKSTILFQRKHSEIINTFQKFTISDFKDIYKLNDNLAEKTYNEWQNIDSIKKESAINLFNGLMYRNMDLNSYNPLEMELFNKYIRIISPLYGVLRPFDEINEHRLDFSKNIVLGNNIKLIDFWKDSISNYLLDDDDFFINLLSDEYLKVISKDVLDKSLSIKFAIRENSKLKVHSTTSKKCRGQFVKYIVKNNIKTTDDLRNFNYDGFSFDDNMSKNLNYFFIKNI</sequence>
<gene>
    <name evidence="2" type="ORF">SAMN02745245_01615</name>
</gene>
<proteinExistence type="inferred from homology"/>
<dbReference type="Proteomes" id="UP000184032">
    <property type="component" value="Unassembled WGS sequence"/>
</dbReference>
<reference evidence="2 3" key="1">
    <citation type="submission" date="2016-11" db="EMBL/GenBank/DDBJ databases">
        <authorList>
            <person name="Jaros S."/>
            <person name="Januszkiewicz K."/>
            <person name="Wedrychowicz H."/>
        </authorList>
    </citation>
    <scope>NUCLEOTIDE SEQUENCE [LARGE SCALE GENOMIC DNA]</scope>
    <source>
        <strain evidence="2 3">DSM 21120</strain>
    </source>
</reference>
<dbReference type="PANTHER" id="PTHR30283:SF4">
    <property type="entry name" value="PEROXIDE STRESS RESISTANCE PROTEIN YAAA"/>
    <property type="match status" value="1"/>
</dbReference>
<dbReference type="InterPro" id="IPR005583">
    <property type="entry name" value="YaaA"/>
</dbReference>
<organism evidence="2 3">
    <name type="scientific">Anaerosphaera aminiphila DSM 21120</name>
    <dbReference type="NCBI Taxonomy" id="1120995"/>
    <lineage>
        <taxon>Bacteria</taxon>
        <taxon>Bacillati</taxon>
        <taxon>Bacillota</taxon>
        <taxon>Tissierellia</taxon>
        <taxon>Tissierellales</taxon>
        <taxon>Peptoniphilaceae</taxon>
        <taxon>Anaerosphaera</taxon>
    </lineage>
</organism>
<dbReference type="OrthoDB" id="9777133at2"/>
<dbReference type="GO" id="GO:0005829">
    <property type="term" value="C:cytosol"/>
    <property type="evidence" value="ECO:0007669"/>
    <property type="project" value="TreeGrafter"/>
</dbReference>
<evidence type="ECO:0000313" key="2">
    <source>
        <dbReference type="EMBL" id="SHH56429.1"/>
    </source>
</evidence>
<dbReference type="EMBL" id="FQXI01000013">
    <property type="protein sequence ID" value="SHH56429.1"/>
    <property type="molecule type" value="Genomic_DNA"/>
</dbReference>
<protein>
    <recommendedName>
        <fullName evidence="1">UPF0246 protein SAMN02745245_01615</fullName>
    </recommendedName>
</protein>
<dbReference type="PANTHER" id="PTHR30283">
    <property type="entry name" value="PEROXIDE STRESS RESPONSE PROTEIN YAAA"/>
    <property type="match status" value="1"/>
</dbReference>
<dbReference type="NCBIfam" id="NF002543">
    <property type="entry name" value="PRK02101.1-4"/>
    <property type="match status" value="1"/>
</dbReference>
<evidence type="ECO:0000256" key="1">
    <source>
        <dbReference type="HAMAP-Rule" id="MF_00652"/>
    </source>
</evidence>
<evidence type="ECO:0000313" key="3">
    <source>
        <dbReference type="Proteomes" id="UP000184032"/>
    </source>
</evidence>
<dbReference type="AlphaFoldDB" id="A0A1M5U0A2"/>
<comment type="similarity">
    <text evidence="1">Belongs to the UPF0246 family.</text>
</comment>
<keyword evidence="3" id="KW-1185">Reference proteome</keyword>
<dbReference type="RefSeq" id="WP_073185231.1">
    <property type="nucleotide sequence ID" value="NZ_FQXI01000013.1"/>
</dbReference>